<keyword evidence="2" id="KW-0812">Transmembrane</keyword>
<gene>
    <name evidence="3" type="ORF">INS88_09500</name>
</gene>
<feature type="transmembrane region" description="Helical" evidence="2">
    <location>
        <begin position="32"/>
        <end position="52"/>
    </location>
</feature>
<organism evidence="3 4">
    <name type="scientific">Trueperella pecoris</name>
    <dbReference type="NCBI Taxonomy" id="2733571"/>
    <lineage>
        <taxon>Bacteria</taxon>
        <taxon>Bacillati</taxon>
        <taxon>Actinomycetota</taxon>
        <taxon>Actinomycetes</taxon>
        <taxon>Actinomycetales</taxon>
        <taxon>Actinomycetaceae</taxon>
        <taxon>Trueperella</taxon>
    </lineage>
</organism>
<reference evidence="3 4" key="1">
    <citation type="submission" date="2020-10" db="EMBL/GenBank/DDBJ databases">
        <title>Trueperella pecoris sp. nov. isolated from bovine and porcine specimens.</title>
        <authorList>
            <person name="Schoenecker L."/>
            <person name="Schnydrig P."/>
            <person name="Brodard I."/>
            <person name="Thomann A."/>
            <person name="Hemphill A."/>
            <person name="Rodriguez-Campos S."/>
            <person name="Perreten V."/>
            <person name="Jores J."/>
            <person name="Kittl S."/>
        </authorList>
    </citation>
    <scope>NUCLEOTIDE SEQUENCE [LARGE SCALE GENOMIC DNA]</scope>
    <source>
        <strain evidence="3 4">15A0121</strain>
    </source>
</reference>
<accession>A0A7M1QU92</accession>
<evidence type="ECO:0000256" key="1">
    <source>
        <dbReference type="SAM" id="MobiDB-lite"/>
    </source>
</evidence>
<protein>
    <submittedName>
        <fullName evidence="3">Uncharacterized protein</fullName>
    </submittedName>
</protein>
<dbReference type="RefSeq" id="WP_197551050.1">
    <property type="nucleotide sequence ID" value="NZ_CP063213.1"/>
</dbReference>
<evidence type="ECO:0000313" key="3">
    <source>
        <dbReference type="EMBL" id="QOR45478.1"/>
    </source>
</evidence>
<feature type="compositionally biased region" description="Low complexity" evidence="1">
    <location>
        <begin position="219"/>
        <end position="236"/>
    </location>
</feature>
<evidence type="ECO:0000256" key="2">
    <source>
        <dbReference type="SAM" id="Phobius"/>
    </source>
</evidence>
<feature type="compositionally biased region" description="Pro residues" evidence="1">
    <location>
        <begin position="237"/>
        <end position="271"/>
    </location>
</feature>
<keyword evidence="2" id="KW-0472">Membrane</keyword>
<feature type="region of interest" description="Disordered" evidence="1">
    <location>
        <begin position="170"/>
        <end position="274"/>
    </location>
</feature>
<evidence type="ECO:0000313" key="4">
    <source>
        <dbReference type="Proteomes" id="UP000595053"/>
    </source>
</evidence>
<name>A0A7M1QU92_9ACTO</name>
<keyword evidence="2" id="KW-1133">Transmembrane helix</keyword>
<dbReference type="Proteomes" id="UP000595053">
    <property type="component" value="Chromosome"/>
</dbReference>
<proteinExistence type="predicted"/>
<dbReference type="EMBL" id="CP063213">
    <property type="protein sequence ID" value="QOR45478.1"/>
    <property type="molecule type" value="Genomic_DNA"/>
</dbReference>
<dbReference type="AlphaFoldDB" id="A0A7M1QU92"/>
<keyword evidence="4" id="KW-1185">Reference proteome</keyword>
<sequence>MTHTSENQSEIGGHAPDTGVAPARAWYRRWQLIVIAGVATLGLAGGGIAYAYSSALADARASYERAVNQAHATFDDLDQIVDTARELSVDCSEKIAGDVVCEELAGELEGVPVRPSFDAAQDLGRDELRQGQSRAEETIKAAHERTLSIKDRIEAVKAAMTVAEQQTMREELGAPVESDEPSGVSSEQPIASSGQSESTQTGGGQVSAKRPPSPVVKGQAPAPKAVPAPKAAQQPAPVKPVKPAPPAEPARPARPVPQPAPAPAPQPVPAPKPERTIIKAIAICKGGTDGNSTCYDEIHWSDGTIENRPHP</sequence>